<dbReference type="SUPFAM" id="SSF48208">
    <property type="entry name" value="Six-hairpin glycosidases"/>
    <property type="match status" value="1"/>
</dbReference>
<dbReference type="PANTHER" id="PTHR47791:SF3">
    <property type="entry name" value="MEIOTICALLY UP-REGULATED GENE 191 PROTEIN"/>
    <property type="match status" value="1"/>
</dbReference>
<dbReference type="InterPro" id="IPR005198">
    <property type="entry name" value="Glyco_hydro_76"/>
</dbReference>
<dbReference type="InterPro" id="IPR053169">
    <property type="entry name" value="MUG_Protein"/>
</dbReference>
<proteinExistence type="predicted"/>
<protein>
    <submittedName>
        <fullName evidence="1">Putative alpha-1,6-mannanase (GH76 family)</fullName>
    </submittedName>
</protein>
<dbReference type="AlphaFoldDB" id="A0A4Q7V8H0"/>
<dbReference type="EMBL" id="SHKL01000001">
    <property type="protein sequence ID" value="RZT89099.1"/>
    <property type="molecule type" value="Genomic_DNA"/>
</dbReference>
<dbReference type="GO" id="GO:0005975">
    <property type="term" value="P:carbohydrate metabolic process"/>
    <property type="evidence" value="ECO:0007669"/>
    <property type="project" value="InterPro"/>
</dbReference>
<organism evidence="1 2">
    <name type="scientific">Pseudonocardia sediminis</name>
    <dbReference type="NCBI Taxonomy" id="1397368"/>
    <lineage>
        <taxon>Bacteria</taxon>
        <taxon>Bacillati</taxon>
        <taxon>Actinomycetota</taxon>
        <taxon>Actinomycetes</taxon>
        <taxon>Pseudonocardiales</taxon>
        <taxon>Pseudonocardiaceae</taxon>
        <taxon>Pseudonocardia</taxon>
    </lineage>
</organism>
<accession>A0A4Q7V8H0</accession>
<dbReference type="InterPro" id="IPR008928">
    <property type="entry name" value="6-hairpin_glycosidase_sf"/>
</dbReference>
<dbReference type="Pfam" id="PF03663">
    <property type="entry name" value="Glyco_hydro_76"/>
    <property type="match status" value="1"/>
</dbReference>
<sequence length="359" mass="38688">MVTPVPGEQGTWADRAAAAERAVAGRFVRRFGGIVPGTAIGRVSWPRRWPIRPWPWHYWWQAHLLDCLADARGRAPSSSRDAGIATFLRTVRLRNAGSWVDDYYDDIAWLGLAIDRAGDAAGPAARPALDAILARLRAGHTAAGGGGVYWRRRDDFKAAPANGPAAILFARRGDLTAAAALADWMHVRLPDPETGLIRDGVRVGRDGRVRTVEPAIYTYNQGVYLGACVELAERDGHPRWTERATSVLAATATHLAEPDGVVGGYDDGGLFNGILARYLADAAVRLPELTDVAGRLVRASAESVWENRAEMRGGPVFAHDWRAPARVAAAGNPESALSVQLSGWMLLEAAARLERGPGT</sequence>
<dbReference type="Gene3D" id="1.50.10.20">
    <property type="match status" value="1"/>
</dbReference>
<name>A0A4Q7V8H0_PSEST</name>
<evidence type="ECO:0000313" key="1">
    <source>
        <dbReference type="EMBL" id="RZT89099.1"/>
    </source>
</evidence>
<dbReference type="Proteomes" id="UP000291591">
    <property type="component" value="Unassembled WGS sequence"/>
</dbReference>
<evidence type="ECO:0000313" key="2">
    <source>
        <dbReference type="Proteomes" id="UP000291591"/>
    </source>
</evidence>
<reference evidence="1 2" key="1">
    <citation type="submission" date="2019-02" db="EMBL/GenBank/DDBJ databases">
        <title>Sequencing the genomes of 1000 actinobacteria strains.</title>
        <authorList>
            <person name="Klenk H.-P."/>
        </authorList>
    </citation>
    <scope>NUCLEOTIDE SEQUENCE [LARGE SCALE GENOMIC DNA]</scope>
    <source>
        <strain evidence="1 2">DSM 45779</strain>
    </source>
</reference>
<dbReference type="RefSeq" id="WP_242623369.1">
    <property type="nucleotide sequence ID" value="NZ_SHKL01000001.1"/>
</dbReference>
<dbReference type="PANTHER" id="PTHR47791">
    <property type="entry name" value="MEIOTICALLY UP-REGULATED GENE 191 PROTEIN"/>
    <property type="match status" value="1"/>
</dbReference>
<comment type="caution">
    <text evidence="1">The sequence shown here is derived from an EMBL/GenBank/DDBJ whole genome shotgun (WGS) entry which is preliminary data.</text>
</comment>
<keyword evidence="2" id="KW-1185">Reference proteome</keyword>
<gene>
    <name evidence="1" type="ORF">EV383_6056</name>
</gene>